<protein>
    <recommendedName>
        <fullName evidence="2">DUF1206 domain-containing protein</fullName>
    </recommendedName>
</protein>
<comment type="caution">
    <text evidence="3">The sequence shown here is derived from an EMBL/GenBank/DDBJ whole genome shotgun (WGS) entry which is preliminary data.</text>
</comment>
<organism evidence="3 4">
    <name type="scientific">Gordonia lacunae</name>
    <dbReference type="NCBI Taxonomy" id="417102"/>
    <lineage>
        <taxon>Bacteria</taxon>
        <taxon>Bacillati</taxon>
        <taxon>Actinomycetota</taxon>
        <taxon>Actinomycetes</taxon>
        <taxon>Mycobacteriales</taxon>
        <taxon>Gordoniaceae</taxon>
        <taxon>Gordonia</taxon>
    </lineage>
</organism>
<dbReference type="InterPro" id="IPR009597">
    <property type="entry name" value="DUF1206"/>
</dbReference>
<keyword evidence="1" id="KW-0472">Membrane</keyword>
<evidence type="ECO:0000313" key="4">
    <source>
        <dbReference type="Proteomes" id="UP000194632"/>
    </source>
</evidence>
<name>A0A243QCR8_9ACTN</name>
<keyword evidence="1" id="KW-0812">Transmembrane</keyword>
<feature type="transmembrane region" description="Helical" evidence="1">
    <location>
        <begin position="114"/>
        <end position="133"/>
    </location>
</feature>
<evidence type="ECO:0000313" key="3">
    <source>
        <dbReference type="EMBL" id="OUC79422.1"/>
    </source>
</evidence>
<dbReference type="AlphaFoldDB" id="A0A243QCR8"/>
<keyword evidence="1" id="KW-1133">Transmembrane helix</keyword>
<feature type="domain" description="DUF1206" evidence="2">
    <location>
        <begin position="116"/>
        <end position="180"/>
    </location>
</feature>
<feature type="transmembrane region" description="Helical" evidence="1">
    <location>
        <begin position="244"/>
        <end position="267"/>
    </location>
</feature>
<accession>A0A243QCR8</accession>
<evidence type="ECO:0000259" key="2">
    <source>
        <dbReference type="Pfam" id="PF06724"/>
    </source>
</evidence>
<dbReference type="RefSeq" id="WP_086534835.1">
    <property type="nucleotide sequence ID" value="NZ_NGFO01000007.1"/>
</dbReference>
<keyword evidence="4" id="KW-1185">Reference proteome</keyword>
<dbReference type="OrthoDB" id="4552598at2"/>
<dbReference type="Proteomes" id="UP000194632">
    <property type="component" value="Unassembled WGS sequence"/>
</dbReference>
<dbReference type="Pfam" id="PF06724">
    <property type="entry name" value="DUF1206"/>
    <property type="match status" value="3"/>
</dbReference>
<feature type="transmembrane region" description="Helical" evidence="1">
    <location>
        <begin position="158"/>
        <end position="176"/>
    </location>
</feature>
<proteinExistence type="predicted"/>
<evidence type="ECO:0000256" key="1">
    <source>
        <dbReference type="SAM" id="Phobius"/>
    </source>
</evidence>
<feature type="transmembrane region" description="Helical" evidence="1">
    <location>
        <begin position="69"/>
        <end position="87"/>
    </location>
</feature>
<reference evidence="3 4" key="1">
    <citation type="submission" date="2017-05" db="EMBL/GenBank/DDBJ databases">
        <title>Biotechnological potential of actinobacteria isolated from South African environments.</title>
        <authorList>
            <person name="Le Roes-Hill M."/>
            <person name="Prins A."/>
            <person name="Durrell K.A."/>
        </authorList>
    </citation>
    <scope>NUCLEOTIDE SEQUENCE [LARGE SCALE GENOMIC DNA]</scope>
    <source>
        <strain evidence="3">BS2</strain>
    </source>
</reference>
<dbReference type="EMBL" id="NGFO01000007">
    <property type="protein sequence ID" value="OUC79422.1"/>
    <property type="molecule type" value="Genomic_DNA"/>
</dbReference>
<feature type="transmembrane region" description="Helical" evidence="1">
    <location>
        <begin position="31"/>
        <end position="49"/>
    </location>
</feature>
<sequence>MSRNQVTGAVDRATDSPWFERLARAGHGVSGLLHLLIAYIILRLAFGGGGNADQSGALGIFADSAGGRIVLWVAAVAFAALALWRLAEAIVGPHATEPGEDSDGAEQWFDRGKALSLAVVYVGFAWSAIRFATGQGKSSGQENAGLTARLLQSGGGKFVLVAAGLIIIGVGVYHVYKGASRSFLDDLTISDDKAATVAGVIGYCGKGVVLAGTGILVIVAVATADPSKATGIDGAVKSLAGLPAGQVLMVLAAVGIAAYGVYCYWLLRFARM</sequence>
<gene>
    <name evidence="3" type="ORF">CA982_08180</name>
</gene>
<feature type="transmembrane region" description="Helical" evidence="1">
    <location>
        <begin position="197"/>
        <end position="224"/>
    </location>
</feature>
<feature type="domain" description="DUF1206" evidence="2">
    <location>
        <begin position="25"/>
        <end position="91"/>
    </location>
</feature>
<feature type="domain" description="DUF1206" evidence="2">
    <location>
        <begin position="201"/>
        <end position="265"/>
    </location>
</feature>